<reference evidence="1 2" key="1">
    <citation type="submission" date="2019-05" db="EMBL/GenBank/DDBJ databases">
        <title>Another draft genome of Portunus trituberculatus and its Hox gene families provides insights of decapod evolution.</title>
        <authorList>
            <person name="Jeong J.-H."/>
            <person name="Song I."/>
            <person name="Kim S."/>
            <person name="Choi T."/>
            <person name="Kim D."/>
            <person name="Ryu S."/>
            <person name="Kim W."/>
        </authorList>
    </citation>
    <scope>NUCLEOTIDE SEQUENCE [LARGE SCALE GENOMIC DNA]</scope>
    <source>
        <tissue evidence="1">Muscle</tissue>
    </source>
</reference>
<evidence type="ECO:0000313" key="2">
    <source>
        <dbReference type="Proteomes" id="UP000324222"/>
    </source>
</evidence>
<organism evidence="1 2">
    <name type="scientific">Portunus trituberculatus</name>
    <name type="common">Swimming crab</name>
    <name type="synonym">Neptunus trituberculatus</name>
    <dbReference type="NCBI Taxonomy" id="210409"/>
    <lineage>
        <taxon>Eukaryota</taxon>
        <taxon>Metazoa</taxon>
        <taxon>Ecdysozoa</taxon>
        <taxon>Arthropoda</taxon>
        <taxon>Crustacea</taxon>
        <taxon>Multicrustacea</taxon>
        <taxon>Malacostraca</taxon>
        <taxon>Eumalacostraca</taxon>
        <taxon>Eucarida</taxon>
        <taxon>Decapoda</taxon>
        <taxon>Pleocyemata</taxon>
        <taxon>Brachyura</taxon>
        <taxon>Eubrachyura</taxon>
        <taxon>Portunoidea</taxon>
        <taxon>Portunidae</taxon>
        <taxon>Portuninae</taxon>
        <taxon>Portunus</taxon>
    </lineage>
</organism>
<name>A0A5B7H3E3_PORTR</name>
<accession>A0A5B7H3E3</accession>
<sequence>MTEGDQPYSHSDPYFVSIAKTRKLNSLSFYSVFVAGQWKGLQGQTSCARTGFSQPGLAPLVNTVRIDRPAGGRVSSEREGRKADSIKRRREEIMLTKGGCRDVVHVYIYTFKDLSRHEHTQHFMYRREMRHCVLTMGSAQPLTTHQPSSVQPIAAADRPFHGTDHSGLSALGTLGQSQRGAFPCPAPSPPLTLAGVYFTSL</sequence>
<proteinExistence type="predicted"/>
<protein>
    <submittedName>
        <fullName evidence="1">Uncharacterized protein</fullName>
    </submittedName>
</protein>
<comment type="caution">
    <text evidence="1">The sequence shown here is derived from an EMBL/GenBank/DDBJ whole genome shotgun (WGS) entry which is preliminary data.</text>
</comment>
<gene>
    <name evidence="1" type="ORF">E2C01_057718</name>
</gene>
<dbReference type="Proteomes" id="UP000324222">
    <property type="component" value="Unassembled WGS sequence"/>
</dbReference>
<dbReference type="EMBL" id="VSRR010021054">
    <property type="protein sequence ID" value="MPC63618.1"/>
    <property type="molecule type" value="Genomic_DNA"/>
</dbReference>
<dbReference type="AlphaFoldDB" id="A0A5B7H3E3"/>
<evidence type="ECO:0000313" key="1">
    <source>
        <dbReference type="EMBL" id="MPC63618.1"/>
    </source>
</evidence>
<keyword evidence="2" id="KW-1185">Reference proteome</keyword>